<proteinExistence type="predicted"/>
<reference evidence="1" key="1">
    <citation type="submission" date="2020-08" db="EMBL/GenBank/DDBJ databases">
        <title>Genome public.</title>
        <authorList>
            <person name="Liu C."/>
            <person name="Sun Q."/>
        </authorList>
    </citation>
    <scope>NUCLEOTIDE SEQUENCE</scope>
    <source>
        <strain evidence="1">NSJ-44</strain>
    </source>
</reference>
<evidence type="ECO:0000313" key="2">
    <source>
        <dbReference type="Proteomes" id="UP000654279"/>
    </source>
</evidence>
<evidence type="ECO:0000313" key="1">
    <source>
        <dbReference type="EMBL" id="MBC8529545.1"/>
    </source>
</evidence>
<dbReference type="Proteomes" id="UP000654279">
    <property type="component" value="Unassembled WGS sequence"/>
</dbReference>
<sequence>MKQKHYRRPPRVGERCLVDGVETYAAFDADLIDFRILARSVDAHYGEVPPEEPAYYYTQMSAKPLEAEFYVGGASDDEAQINLSRLVEASKHCVLRKEGSDFEYPAILTGYEMEHTGVEHYLLVTMNFTARLRKPLVDCELTGSGTVYNEGNLASGYRLTVHPYQDMASVTVAGMTLKNLHAGKDFTVDGIEYRVTEEGVNRFADTDITAFPQMLPGENYIEIPDGVKVTIAFYPAYL</sequence>
<name>A0A926D397_9FIRM</name>
<dbReference type="EMBL" id="JACRSO010000003">
    <property type="protein sequence ID" value="MBC8529545.1"/>
    <property type="molecule type" value="Genomic_DNA"/>
</dbReference>
<dbReference type="AlphaFoldDB" id="A0A926D397"/>
<keyword evidence="2" id="KW-1185">Reference proteome</keyword>
<organism evidence="1 2">
    <name type="scientific">Luoshenia tenuis</name>
    <dbReference type="NCBI Taxonomy" id="2763654"/>
    <lineage>
        <taxon>Bacteria</taxon>
        <taxon>Bacillati</taxon>
        <taxon>Bacillota</taxon>
        <taxon>Clostridia</taxon>
        <taxon>Christensenellales</taxon>
        <taxon>Christensenellaceae</taxon>
        <taxon>Luoshenia</taxon>
    </lineage>
</organism>
<comment type="caution">
    <text evidence="1">The sequence shown here is derived from an EMBL/GenBank/DDBJ whole genome shotgun (WGS) entry which is preliminary data.</text>
</comment>
<gene>
    <name evidence="1" type="ORF">H8699_08920</name>
</gene>
<protein>
    <submittedName>
        <fullName evidence="1">Uncharacterized protein</fullName>
    </submittedName>
</protein>
<accession>A0A926D397</accession>
<dbReference type="RefSeq" id="WP_249285374.1">
    <property type="nucleotide sequence ID" value="NZ_JACRSO010000003.1"/>
</dbReference>